<comment type="caution">
    <text evidence="2">The sequence shown here is derived from an EMBL/GenBank/DDBJ whole genome shotgun (WGS) entry which is preliminary data.</text>
</comment>
<reference evidence="2" key="1">
    <citation type="submission" date="2021-03" db="EMBL/GenBank/DDBJ databases">
        <authorList>
            <person name="Bekaert M."/>
        </authorList>
    </citation>
    <scope>NUCLEOTIDE SEQUENCE</scope>
</reference>
<proteinExistence type="predicted"/>
<dbReference type="InterPro" id="IPR050951">
    <property type="entry name" value="Retrovirus_Pol_polyprotein"/>
</dbReference>
<dbReference type="Gene3D" id="3.10.10.10">
    <property type="entry name" value="HIV Type 1 Reverse Transcriptase, subunit A, domain 1"/>
    <property type="match status" value="1"/>
</dbReference>
<name>A0A8S3T523_MYTED</name>
<feature type="compositionally biased region" description="Low complexity" evidence="1">
    <location>
        <begin position="687"/>
        <end position="721"/>
    </location>
</feature>
<evidence type="ECO:0000313" key="3">
    <source>
        <dbReference type="Proteomes" id="UP000683360"/>
    </source>
</evidence>
<dbReference type="PANTHER" id="PTHR37984">
    <property type="entry name" value="PROTEIN CBG26694"/>
    <property type="match status" value="1"/>
</dbReference>
<dbReference type="AlphaFoldDB" id="A0A8S3T523"/>
<feature type="region of interest" description="Disordered" evidence="1">
    <location>
        <begin position="687"/>
        <end position="752"/>
    </location>
</feature>
<organism evidence="2 3">
    <name type="scientific">Mytilus edulis</name>
    <name type="common">Blue mussel</name>
    <dbReference type="NCBI Taxonomy" id="6550"/>
    <lineage>
        <taxon>Eukaryota</taxon>
        <taxon>Metazoa</taxon>
        <taxon>Spiralia</taxon>
        <taxon>Lophotrochozoa</taxon>
        <taxon>Mollusca</taxon>
        <taxon>Bivalvia</taxon>
        <taxon>Autobranchia</taxon>
        <taxon>Pteriomorphia</taxon>
        <taxon>Mytilida</taxon>
        <taxon>Mytiloidea</taxon>
        <taxon>Mytilidae</taxon>
        <taxon>Mytilinae</taxon>
        <taxon>Mytilus</taxon>
    </lineage>
</organism>
<protein>
    <submittedName>
        <fullName evidence="2">Uncharacterized protein</fullName>
    </submittedName>
</protein>
<keyword evidence="3" id="KW-1185">Reference proteome</keyword>
<dbReference type="SUPFAM" id="SSF56672">
    <property type="entry name" value="DNA/RNA polymerases"/>
    <property type="match status" value="1"/>
</dbReference>
<dbReference type="EMBL" id="CAJPWZ010001996">
    <property type="protein sequence ID" value="CAG2228490.1"/>
    <property type="molecule type" value="Genomic_DNA"/>
</dbReference>
<dbReference type="InterPro" id="IPR043502">
    <property type="entry name" value="DNA/RNA_pol_sf"/>
</dbReference>
<dbReference type="Proteomes" id="UP000683360">
    <property type="component" value="Unassembled WGS sequence"/>
</dbReference>
<gene>
    <name evidence="2" type="ORF">MEDL_41467</name>
</gene>
<evidence type="ECO:0000256" key="1">
    <source>
        <dbReference type="SAM" id="MobiDB-lite"/>
    </source>
</evidence>
<dbReference type="OrthoDB" id="10064107at2759"/>
<sequence length="987" mass="111868">MKLGDCESYYEKNSTAVCCTEVSLDENPGESNLPEYLKELWERSCIHLNENESTDFANLLKRYKNVFSKSSDDIGRTNLIQHEINTGNAVPIRQPPRRLPFGKRQIEKDEIQRMLKLGVIEPSTSSWSSPVVLIAKKGGQGGTRFCVDFRGVNGLMTEKIAYPIPRIDDCLDALSTASFYGFVHRPGLKHRNADALSRNPCASCSRQESVNNAHDSCDEDSEEKEQLSVRTVTRSKADTSPTRNQFVLLGWDVNTIRQQQLQDKIIGQLFIKFEDKEIKPEWNSLSDESSDLKTLWNMWDRFEICNGVLYVNWIDNLEQIHWRLIISSFNHWIYTQFPNLWKEVTLPLQAVIPMPSPAQDYATCKEDFVIDLQNRLQTVHELAPHLQRCSVFRDGKECWICPENLIPLKQLKSHLASSVHSKMEVVCPLFGQHTKYKRVWELKDNSNRFHKPAMQDMRPDVLSEGNAYYLAVHPACYRKVVRPTAFYSPSARDLKKAMQAWLKKSKDTNRTPEEWKQGWKEGTKFDGPPGEELFQPVYSGDETRAASSSSIDMEITRPEAWRITYVALVPQSIMVEAIFRRETYRFAIADTLLADVKYVSALTRRMLAIPQGGRQSAGRKHKLLGKTFSDRVTLAVKLLGLPEKYIKSIHRLETDFYAVPTTELFDPPSTCKTPVISKKKNIVKSTISAKKSTKKSSSSVIKKPEKPSSTQVTSSPRKSTPPTTPVQETRKPSSAPVTAITSKPSTPPTTPAVNTSISVLSLLYLPDPCHLYLLQQRSPRSPPYHTPQKSLLNLDQYIPTPKQLLATITTQDIPNLELHVRTPAERAPTLLRLGECHCFLQHGETGLGGSGETSWRSSHQGLASQGWKEMTPDTKKLNWEFIAFQYEQVSNHPTVPSRAGLLDKYNMLALPGTSPHNKIKDVTRTVMKNRFYLYEHLRLIATNGIKPDLSTTFMLDMLEKASASRDTSTDHICHALDKAGIPLRLDV</sequence>
<accession>A0A8S3T523</accession>
<dbReference type="PANTHER" id="PTHR37984:SF5">
    <property type="entry name" value="PROTEIN NYNRIN-LIKE"/>
    <property type="match status" value="1"/>
</dbReference>
<feature type="region of interest" description="Disordered" evidence="1">
    <location>
        <begin position="212"/>
        <end position="234"/>
    </location>
</feature>
<evidence type="ECO:0000313" key="2">
    <source>
        <dbReference type="EMBL" id="CAG2228490.1"/>
    </source>
</evidence>